<comment type="caution">
    <text evidence="7">The sequence shown here is derived from an EMBL/GenBank/DDBJ whole genome shotgun (WGS) entry which is preliminary data.</text>
</comment>
<evidence type="ECO:0000256" key="3">
    <source>
        <dbReference type="ARBA" id="ARBA00022989"/>
    </source>
</evidence>
<feature type="transmembrane region" description="Helical" evidence="5">
    <location>
        <begin position="50"/>
        <end position="70"/>
    </location>
</feature>
<dbReference type="PANTHER" id="PTHR23546">
    <property type="entry name" value="TRANSPORT PROTEIN"/>
    <property type="match status" value="1"/>
</dbReference>
<feature type="domain" description="Major facilitator superfamily (MFS) profile" evidence="6">
    <location>
        <begin position="16"/>
        <end position="402"/>
    </location>
</feature>
<reference evidence="7 8" key="1">
    <citation type="submission" date="2018-08" db="EMBL/GenBank/DDBJ databases">
        <title>Meiothermus luteus KCTC 52599 genome sequencing project.</title>
        <authorList>
            <person name="Da Costa M.S."/>
            <person name="Albuquerque L."/>
            <person name="Raposo P."/>
            <person name="Froufe H.J.C."/>
            <person name="Barroso C.S."/>
            <person name="Egas C."/>
        </authorList>
    </citation>
    <scope>NUCLEOTIDE SEQUENCE [LARGE SCALE GENOMIC DNA]</scope>
    <source>
        <strain evidence="7 8">KCTC 52599</strain>
    </source>
</reference>
<keyword evidence="3 5" id="KW-1133">Transmembrane helix</keyword>
<feature type="transmembrane region" description="Helical" evidence="5">
    <location>
        <begin position="223"/>
        <end position="241"/>
    </location>
</feature>
<name>A0A399ETW1_9DEIN</name>
<evidence type="ECO:0000256" key="2">
    <source>
        <dbReference type="ARBA" id="ARBA00022692"/>
    </source>
</evidence>
<feature type="transmembrane region" description="Helical" evidence="5">
    <location>
        <begin position="153"/>
        <end position="177"/>
    </location>
</feature>
<evidence type="ECO:0000313" key="7">
    <source>
        <dbReference type="EMBL" id="RIH87418.1"/>
    </source>
</evidence>
<keyword evidence="2 5" id="KW-0812">Transmembrane</keyword>
<dbReference type="PRINTS" id="PR01035">
    <property type="entry name" value="TCRTETA"/>
</dbReference>
<feature type="transmembrane region" description="Helical" evidence="5">
    <location>
        <begin position="261"/>
        <end position="281"/>
    </location>
</feature>
<dbReference type="PANTHER" id="PTHR23546:SF1">
    <property type="entry name" value="MEMBRANE PROTEIN"/>
    <property type="match status" value="1"/>
</dbReference>
<gene>
    <name evidence="7" type="primary">tetA_1</name>
    <name evidence="7" type="ORF">Mlute_00974</name>
</gene>
<dbReference type="InterPro" id="IPR011701">
    <property type="entry name" value="MFS"/>
</dbReference>
<evidence type="ECO:0000259" key="6">
    <source>
        <dbReference type="PROSITE" id="PS50850"/>
    </source>
</evidence>
<feature type="transmembrane region" description="Helical" evidence="5">
    <location>
        <begin position="378"/>
        <end position="396"/>
    </location>
</feature>
<dbReference type="Gene3D" id="1.20.1250.20">
    <property type="entry name" value="MFS general substrate transporter like domains"/>
    <property type="match status" value="1"/>
</dbReference>
<dbReference type="AlphaFoldDB" id="A0A399ETW1"/>
<evidence type="ECO:0000256" key="4">
    <source>
        <dbReference type="ARBA" id="ARBA00023136"/>
    </source>
</evidence>
<evidence type="ECO:0000313" key="8">
    <source>
        <dbReference type="Proteomes" id="UP000265800"/>
    </source>
</evidence>
<feature type="transmembrane region" description="Helical" evidence="5">
    <location>
        <begin position="293"/>
        <end position="326"/>
    </location>
</feature>
<dbReference type="SUPFAM" id="SSF103473">
    <property type="entry name" value="MFS general substrate transporter"/>
    <property type="match status" value="1"/>
</dbReference>
<dbReference type="PROSITE" id="PS50850">
    <property type="entry name" value="MFS"/>
    <property type="match status" value="1"/>
</dbReference>
<dbReference type="Pfam" id="PF07690">
    <property type="entry name" value="MFS_1"/>
    <property type="match status" value="1"/>
</dbReference>
<feature type="transmembrane region" description="Helical" evidence="5">
    <location>
        <begin position="183"/>
        <end position="202"/>
    </location>
</feature>
<sequence>MQRASSGGVDYSPVRPLSLLFLTLFNSILGLSILFPILGPLARELGLSELQVGLFSTGYALMQFLLSPYWGRKSETAGRKPILLVGILGFSVSFFLFALFAWLGYQKALSEPTLFTLLLLSRLLGGAFSSATLPTAQAYLADITPRENRAQNFAVLGAAFGLGIIFGPAIGAGLAQFGLLTPVVFSAGLALLNAAFVGWVLPESRRSEAHLEATPGLSWRDPRVLPLLAAGLSINLASVAMEQTVAFLFQDRLGLSPAQTAQAVGLALVVFGVVGVLVQGVWVRMVRWSPRALILLGLPLSLLGYLGLVFAHNFAGLTAALVLLGLGTMASPGLSAAQSLAVSDREQGAIAGLSSAAQALGRMLGPTLGTGLYGLSPAYPYVFSALLISLAMLFFLSQPRLAR</sequence>
<protein>
    <submittedName>
        <fullName evidence="7">Tetracycline resistance protein, class C</fullName>
    </submittedName>
</protein>
<keyword evidence="8" id="KW-1185">Reference proteome</keyword>
<feature type="transmembrane region" description="Helical" evidence="5">
    <location>
        <begin position="117"/>
        <end position="141"/>
    </location>
</feature>
<feature type="transmembrane region" description="Helical" evidence="5">
    <location>
        <begin position="20"/>
        <end position="38"/>
    </location>
</feature>
<evidence type="ECO:0000256" key="1">
    <source>
        <dbReference type="ARBA" id="ARBA00004141"/>
    </source>
</evidence>
<dbReference type="InterPro" id="IPR020846">
    <property type="entry name" value="MFS_dom"/>
</dbReference>
<dbReference type="InterPro" id="IPR036259">
    <property type="entry name" value="MFS_trans_sf"/>
</dbReference>
<comment type="subcellular location">
    <subcellularLocation>
        <location evidence="1">Membrane</location>
        <topology evidence="1">Multi-pass membrane protein</topology>
    </subcellularLocation>
</comment>
<feature type="transmembrane region" description="Helical" evidence="5">
    <location>
        <begin position="82"/>
        <end position="105"/>
    </location>
</feature>
<dbReference type="GO" id="GO:0016020">
    <property type="term" value="C:membrane"/>
    <property type="evidence" value="ECO:0007669"/>
    <property type="project" value="UniProtKB-SubCell"/>
</dbReference>
<keyword evidence="4 5" id="KW-0472">Membrane</keyword>
<dbReference type="Proteomes" id="UP000265800">
    <property type="component" value="Unassembled WGS sequence"/>
</dbReference>
<organism evidence="7 8">
    <name type="scientific">Meiothermus luteus</name>
    <dbReference type="NCBI Taxonomy" id="2026184"/>
    <lineage>
        <taxon>Bacteria</taxon>
        <taxon>Thermotogati</taxon>
        <taxon>Deinococcota</taxon>
        <taxon>Deinococci</taxon>
        <taxon>Thermales</taxon>
        <taxon>Thermaceae</taxon>
        <taxon>Meiothermus</taxon>
    </lineage>
</organism>
<dbReference type="InterPro" id="IPR001958">
    <property type="entry name" value="Tet-R_TetA/multi-R_MdtG-like"/>
</dbReference>
<proteinExistence type="predicted"/>
<evidence type="ECO:0000256" key="5">
    <source>
        <dbReference type="SAM" id="Phobius"/>
    </source>
</evidence>
<accession>A0A399ETW1</accession>
<dbReference type="CDD" id="cd17330">
    <property type="entry name" value="MFS_SLC46_TetA_like"/>
    <property type="match status" value="1"/>
</dbReference>
<dbReference type="EMBL" id="QWKZ01000022">
    <property type="protein sequence ID" value="RIH87418.1"/>
    <property type="molecule type" value="Genomic_DNA"/>
</dbReference>
<dbReference type="GO" id="GO:0022857">
    <property type="term" value="F:transmembrane transporter activity"/>
    <property type="evidence" value="ECO:0007669"/>
    <property type="project" value="InterPro"/>
</dbReference>